<dbReference type="PANTHER" id="PTHR46546">
    <property type="entry name" value="SHEWANELLA-LIKE PROTEIN PHOSPHATASE 1"/>
    <property type="match status" value="1"/>
</dbReference>
<organism evidence="3 4">
    <name type="scientific">Halovenus rubra</name>
    <dbReference type="NCBI Taxonomy" id="869890"/>
    <lineage>
        <taxon>Archaea</taxon>
        <taxon>Methanobacteriati</taxon>
        <taxon>Methanobacteriota</taxon>
        <taxon>Stenosarchaea group</taxon>
        <taxon>Halobacteria</taxon>
        <taxon>Halobacteriales</taxon>
        <taxon>Haloarculaceae</taxon>
        <taxon>Halovenus</taxon>
    </lineage>
</organism>
<dbReference type="Pfam" id="PF00149">
    <property type="entry name" value="Metallophos"/>
    <property type="match status" value="1"/>
</dbReference>
<dbReference type="EMBL" id="JBHSZQ010000021">
    <property type="protein sequence ID" value="MFC7126513.1"/>
    <property type="molecule type" value="Genomic_DNA"/>
</dbReference>
<dbReference type="Proteomes" id="UP001596414">
    <property type="component" value="Unassembled WGS sequence"/>
</dbReference>
<dbReference type="Gene3D" id="3.60.21.10">
    <property type="match status" value="1"/>
</dbReference>
<feature type="compositionally biased region" description="Polar residues" evidence="1">
    <location>
        <begin position="1"/>
        <end position="13"/>
    </location>
</feature>
<dbReference type="SUPFAM" id="SSF56300">
    <property type="entry name" value="Metallo-dependent phosphatases"/>
    <property type="match status" value="1"/>
</dbReference>
<dbReference type="RefSeq" id="WP_267638738.1">
    <property type="nucleotide sequence ID" value="NZ_JAODIY010000035.1"/>
</dbReference>
<protein>
    <submittedName>
        <fullName evidence="3">Metallophosphoesterase</fullName>
    </submittedName>
</protein>
<accession>A0ABD5XBZ4</accession>
<dbReference type="InterPro" id="IPR004843">
    <property type="entry name" value="Calcineurin-like_PHP"/>
</dbReference>
<dbReference type="InterPro" id="IPR029052">
    <property type="entry name" value="Metallo-depent_PP-like"/>
</dbReference>
<reference evidence="3 4" key="1">
    <citation type="journal article" date="2014" name="Int. J. Syst. Evol. Microbiol.">
        <title>Complete genome sequence of Corynebacterium casei LMG S-19264T (=DSM 44701T), isolated from a smear-ripened cheese.</title>
        <authorList>
            <consortium name="US DOE Joint Genome Institute (JGI-PGF)"/>
            <person name="Walter F."/>
            <person name="Albersmeier A."/>
            <person name="Kalinowski J."/>
            <person name="Ruckert C."/>
        </authorList>
    </citation>
    <scope>NUCLEOTIDE SEQUENCE [LARGE SCALE GENOMIC DNA]</scope>
    <source>
        <strain evidence="3 4">CGMCC 4.7215</strain>
    </source>
</reference>
<proteinExistence type="predicted"/>
<dbReference type="PANTHER" id="PTHR46546:SF4">
    <property type="entry name" value="SHEWANELLA-LIKE PROTEIN PHOSPHATASE 1"/>
    <property type="match status" value="1"/>
</dbReference>
<evidence type="ECO:0000313" key="3">
    <source>
        <dbReference type="EMBL" id="MFC7126513.1"/>
    </source>
</evidence>
<evidence type="ECO:0000256" key="1">
    <source>
        <dbReference type="SAM" id="MobiDB-lite"/>
    </source>
</evidence>
<comment type="caution">
    <text evidence="3">The sequence shown here is derived from an EMBL/GenBank/DDBJ whole genome shotgun (WGS) entry which is preliminary data.</text>
</comment>
<name>A0ABD5XBZ4_9EURY</name>
<evidence type="ECO:0000313" key="4">
    <source>
        <dbReference type="Proteomes" id="UP001596414"/>
    </source>
</evidence>
<sequence length="306" mass="33661">MPLQTPSQITVSKPNRDTVKGLTRNETSPPTIVSISDIHGYLDPAQSALLTLADHPAFDPVVTLDTEGNLHWAGENYVLVFNGDLIDRGPANREVLELVGRLIREAPPGRIRVTLGNHEAIMLSPTHFGFNNWYSGQVDTADRRVFLEQILAGHVVTAYRGYNVTYVHAGSPDDYNVAAVNDSLCEAARKLRDAISTPDDRLLQKRILDEHSRELGVGNSHLKGPGAGLVWLDLSHLPRDAPAQVVGHTRQHEPLQKGNVFCQNVIRNTLDSDGGETVFVETPDSLFSLIRQPDGSVELSELEQFT</sequence>
<evidence type="ECO:0000259" key="2">
    <source>
        <dbReference type="Pfam" id="PF00149"/>
    </source>
</evidence>
<feature type="domain" description="Calcineurin-like phosphoesterase" evidence="2">
    <location>
        <begin position="31"/>
        <end position="205"/>
    </location>
</feature>
<gene>
    <name evidence="3" type="ORF">ACFQJ7_10765</name>
</gene>
<feature type="region of interest" description="Disordered" evidence="1">
    <location>
        <begin position="1"/>
        <end position="27"/>
    </location>
</feature>
<dbReference type="AlphaFoldDB" id="A0ABD5XBZ4"/>